<sequence length="221" mass="24813">MLLRLFEEMTVRTGDDTPYGHILDTKIFKLPKSPTDSNYSLCRASILVAIRQEIFISCVAQTPPPRLAHRCGIDRTFEPASDFDWAWRIIVFTEDVLTFVYGEEAHNPAVWDGLRTYLNRWMDKRPASFNPIWNSGSDHEGFPEIMFANDFHLAGQQSAILCQILLLSHDPRVPSLGLDGAIATKAVEDEIRRLVRQICGIANSATEWPPAVINAGTAIAM</sequence>
<dbReference type="Proteomes" id="UP000076552">
    <property type="component" value="Unassembled WGS sequence"/>
</dbReference>
<comment type="caution">
    <text evidence="1">The sequence shown here is derived from an EMBL/GenBank/DDBJ whole genome shotgun (WGS) entry which is preliminary data.</text>
</comment>
<accession>A0A166XQF7</accession>
<keyword evidence="2" id="KW-1185">Reference proteome</keyword>
<dbReference type="STRING" id="708197.A0A166XQF7"/>
<dbReference type="EMBL" id="LFIV01000012">
    <property type="protein sequence ID" value="KZL76834.1"/>
    <property type="molecule type" value="Genomic_DNA"/>
</dbReference>
<reference evidence="1 2" key="1">
    <citation type="submission" date="2015-06" db="EMBL/GenBank/DDBJ databases">
        <title>Survival trade-offs in plant roots during colonization by closely related pathogenic and mutualistic fungi.</title>
        <authorList>
            <person name="Hacquard S."/>
            <person name="Kracher B."/>
            <person name="Hiruma K."/>
            <person name="Weinman A."/>
            <person name="Muench P."/>
            <person name="Garrido Oter R."/>
            <person name="Ver Loren van Themaat E."/>
            <person name="Dallerey J.-F."/>
            <person name="Damm U."/>
            <person name="Henrissat B."/>
            <person name="Lespinet O."/>
            <person name="Thon M."/>
            <person name="Kemen E."/>
            <person name="McHardy A.C."/>
            <person name="Schulze-Lefert P."/>
            <person name="O'Connell R.J."/>
        </authorList>
    </citation>
    <scope>NUCLEOTIDE SEQUENCE [LARGE SCALE GENOMIC DNA]</scope>
    <source>
        <strain evidence="1 2">0861</strain>
    </source>
</reference>
<evidence type="ECO:0000313" key="2">
    <source>
        <dbReference type="Proteomes" id="UP000076552"/>
    </source>
</evidence>
<name>A0A166XQF7_9PEZI</name>
<organism evidence="1 2">
    <name type="scientific">Colletotrichum tofieldiae</name>
    <dbReference type="NCBI Taxonomy" id="708197"/>
    <lineage>
        <taxon>Eukaryota</taxon>
        <taxon>Fungi</taxon>
        <taxon>Dikarya</taxon>
        <taxon>Ascomycota</taxon>
        <taxon>Pezizomycotina</taxon>
        <taxon>Sordariomycetes</taxon>
        <taxon>Hypocreomycetidae</taxon>
        <taxon>Glomerellales</taxon>
        <taxon>Glomerellaceae</taxon>
        <taxon>Colletotrichum</taxon>
        <taxon>Colletotrichum spaethianum species complex</taxon>
    </lineage>
</organism>
<dbReference type="AlphaFoldDB" id="A0A166XQF7"/>
<protein>
    <submittedName>
        <fullName evidence="1">ArcA-like protein</fullName>
    </submittedName>
</protein>
<gene>
    <name evidence="1" type="ORF">CT0861_07214</name>
</gene>
<evidence type="ECO:0000313" key="1">
    <source>
        <dbReference type="EMBL" id="KZL76834.1"/>
    </source>
</evidence>
<proteinExistence type="predicted"/>